<dbReference type="Proteomes" id="UP001201262">
    <property type="component" value="Unassembled WGS sequence"/>
</dbReference>
<dbReference type="InterPro" id="IPR014756">
    <property type="entry name" value="Ig_E-set"/>
</dbReference>
<dbReference type="GO" id="GO:0070086">
    <property type="term" value="P:ubiquitin-dependent endocytosis"/>
    <property type="evidence" value="ECO:0007669"/>
    <property type="project" value="TreeGrafter"/>
</dbReference>
<dbReference type="Pfam" id="PF13002">
    <property type="entry name" value="LDB19"/>
    <property type="match status" value="1"/>
</dbReference>
<feature type="region of interest" description="Disordered" evidence="1">
    <location>
        <begin position="512"/>
        <end position="539"/>
    </location>
</feature>
<proteinExistence type="predicted"/>
<feature type="region of interest" description="Disordered" evidence="1">
    <location>
        <begin position="1"/>
        <end position="53"/>
    </location>
</feature>
<sequence length="539" mass="59029">MPGRLLSSFVRSSSPHASFPTSRSSSTTSVNEMSASGASSKRNSWSLVSDGHETPERRLSAAVEHIIHPNKDKRFSLGRSSRSKERHSSKDSARASPATLNVVIESPPLVFYGTPANSTGALFSGRLRITVPDALGSVTLKAFTVDLTKTFTTKKPITRDCGNCCVHKEELKRWDFLAEKTTLNKGDHDYPFSYLLPGDLPASASGTLGAIEYFLTARAVATNGEELVKRIPLTINRSILPGNERSSLRIFPPTKLTGRVVLPSVVHPIGAFPVQMNLSGVVEKGEESQTRWRLRKMMWRIEENQKVVSSACSKHAHKVGGEGKGVLHQETRVIGHNEEKTGWKTDFDTAGGEINMEFLANIKPGSNPVCDLDVKGCLEVKHNLVIELIVAEEFCPNRNTKLVTPTGAARVLRMQFNLLVTERGGLGISWDEEMPPVYNDVPASPPGYATLSGTCAMEDYNGSPLPTLPDYEELERLDYFDHPEASSETRLSEVSRQLSRLTADDFIAEPVAAAAHRGRADPETPEPEAAEAVETRDIQ</sequence>
<dbReference type="GO" id="GO:0005886">
    <property type="term" value="C:plasma membrane"/>
    <property type="evidence" value="ECO:0007669"/>
    <property type="project" value="TreeGrafter"/>
</dbReference>
<reference evidence="3" key="1">
    <citation type="submission" date="2021-12" db="EMBL/GenBank/DDBJ databases">
        <title>Convergent genome expansion in fungi linked to evolution of root-endophyte symbiosis.</title>
        <authorList>
            <consortium name="DOE Joint Genome Institute"/>
            <person name="Ke Y.-H."/>
            <person name="Bonito G."/>
            <person name="Liao H.-L."/>
            <person name="Looney B."/>
            <person name="Rojas-Flechas A."/>
            <person name="Nash J."/>
            <person name="Hameed K."/>
            <person name="Schadt C."/>
            <person name="Martin F."/>
            <person name="Crous P.W."/>
            <person name="Miettinen O."/>
            <person name="Magnuson J.K."/>
            <person name="Labbe J."/>
            <person name="Jacobson D."/>
            <person name="Doktycz M.J."/>
            <person name="Veneault-Fourrey C."/>
            <person name="Kuo A."/>
            <person name="Mondo S."/>
            <person name="Calhoun S."/>
            <person name="Riley R."/>
            <person name="Ohm R."/>
            <person name="LaButti K."/>
            <person name="Andreopoulos B."/>
            <person name="Pangilinan J."/>
            <person name="Nolan M."/>
            <person name="Tritt A."/>
            <person name="Clum A."/>
            <person name="Lipzen A."/>
            <person name="Daum C."/>
            <person name="Barry K."/>
            <person name="Grigoriev I.V."/>
            <person name="Vilgalys R."/>
        </authorList>
    </citation>
    <scope>NUCLEOTIDE SEQUENCE</scope>
    <source>
        <strain evidence="3">PMI_201</strain>
    </source>
</reference>
<dbReference type="InterPro" id="IPR024391">
    <property type="entry name" value="LDB19_N"/>
</dbReference>
<gene>
    <name evidence="3" type="ORF">BGW36DRAFT_380390</name>
</gene>
<dbReference type="EMBL" id="JAJTJA010000007">
    <property type="protein sequence ID" value="KAH8696182.1"/>
    <property type="molecule type" value="Genomic_DNA"/>
</dbReference>
<organism evidence="3 4">
    <name type="scientific">Talaromyces proteolyticus</name>
    <dbReference type="NCBI Taxonomy" id="1131652"/>
    <lineage>
        <taxon>Eukaryota</taxon>
        <taxon>Fungi</taxon>
        <taxon>Dikarya</taxon>
        <taxon>Ascomycota</taxon>
        <taxon>Pezizomycotina</taxon>
        <taxon>Eurotiomycetes</taxon>
        <taxon>Eurotiomycetidae</taxon>
        <taxon>Eurotiales</taxon>
        <taxon>Trichocomaceae</taxon>
        <taxon>Talaromyces</taxon>
        <taxon>Talaromyces sect. Bacilispori</taxon>
    </lineage>
</organism>
<dbReference type="InterPro" id="IPR014752">
    <property type="entry name" value="Arrestin-like_C"/>
</dbReference>
<evidence type="ECO:0000313" key="4">
    <source>
        <dbReference type="Proteomes" id="UP001201262"/>
    </source>
</evidence>
<dbReference type="PANTHER" id="PTHR11188">
    <property type="entry name" value="ARRESTIN DOMAIN CONTAINING PROTEIN"/>
    <property type="match status" value="1"/>
</dbReference>
<evidence type="ECO:0000256" key="1">
    <source>
        <dbReference type="SAM" id="MobiDB-lite"/>
    </source>
</evidence>
<protein>
    <recommendedName>
        <fullName evidence="2">LDB19 N-terminal domain-containing protein</fullName>
    </recommendedName>
</protein>
<feature type="compositionally biased region" description="Basic and acidic residues" evidence="1">
    <location>
        <begin position="82"/>
        <end position="93"/>
    </location>
</feature>
<dbReference type="GeneID" id="70246617"/>
<dbReference type="PANTHER" id="PTHR11188:SF76">
    <property type="entry name" value="PROTEIN LDB19"/>
    <property type="match status" value="1"/>
</dbReference>
<dbReference type="Gene3D" id="2.60.40.640">
    <property type="match status" value="1"/>
</dbReference>
<feature type="compositionally biased region" description="Low complexity" evidence="1">
    <location>
        <begin position="12"/>
        <end position="36"/>
    </location>
</feature>
<dbReference type="InterPro" id="IPR050357">
    <property type="entry name" value="Arrestin_domain-protein"/>
</dbReference>
<dbReference type="AlphaFoldDB" id="A0AAD4KQN8"/>
<feature type="compositionally biased region" description="Polar residues" evidence="1">
    <location>
        <begin position="37"/>
        <end position="47"/>
    </location>
</feature>
<evidence type="ECO:0000259" key="2">
    <source>
        <dbReference type="Pfam" id="PF13002"/>
    </source>
</evidence>
<feature type="domain" description="LDB19 N-terminal" evidence="2">
    <location>
        <begin position="144"/>
        <end position="319"/>
    </location>
</feature>
<feature type="region of interest" description="Disordered" evidence="1">
    <location>
        <begin position="72"/>
        <end position="96"/>
    </location>
</feature>
<accession>A0AAD4KQN8</accession>
<dbReference type="GO" id="GO:0031625">
    <property type="term" value="F:ubiquitin protein ligase binding"/>
    <property type="evidence" value="ECO:0007669"/>
    <property type="project" value="TreeGrafter"/>
</dbReference>
<name>A0AAD4KQN8_9EURO</name>
<dbReference type="RefSeq" id="XP_046071120.1">
    <property type="nucleotide sequence ID" value="XM_046216330.1"/>
</dbReference>
<comment type="caution">
    <text evidence="3">The sequence shown here is derived from an EMBL/GenBank/DDBJ whole genome shotgun (WGS) entry which is preliminary data.</text>
</comment>
<dbReference type="SUPFAM" id="SSF81296">
    <property type="entry name" value="E set domains"/>
    <property type="match status" value="1"/>
</dbReference>
<keyword evidence="4" id="KW-1185">Reference proteome</keyword>
<dbReference type="GO" id="GO:0005829">
    <property type="term" value="C:cytosol"/>
    <property type="evidence" value="ECO:0007669"/>
    <property type="project" value="TreeGrafter"/>
</dbReference>
<dbReference type="GO" id="GO:0030674">
    <property type="term" value="F:protein-macromolecule adaptor activity"/>
    <property type="evidence" value="ECO:0007669"/>
    <property type="project" value="TreeGrafter"/>
</dbReference>
<evidence type="ECO:0000313" key="3">
    <source>
        <dbReference type="EMBL" id="KAH8696182.1"/>
    </source>
</evidence>